<reference evidence="7" key="1">
    <citation type="submission" date="2021-01" db="EMBL/GenBank/DDBJ databases">
        <title>Description of Breznakiella homolactica.</title>
        <authorList>
            <person name="Song Y."/>
            <person name="Brune A."/>
        </authorList>
    </citation>
    <scope>NUCLEOTIDE SEQUENCE</scope>
    <source>
        <strain evidence="7">RmG30</strain>
    </source>
</reference>
<evidence type="ECO:0000256" key="3">
    <source>
        <dbReference type="ARBA" id="ARBA00023163"/>
    </source>
</evidence>
<keyword evidence="2" id="KW-0238">DNA-binding</keyword>
<organism evidence="7 8">
    <name type="scientific">Breznakiella homolactica</name>
    <dbReference type="NCBI Taxonomy" id="2798577"/>
    <lineage>
        <taxon>Bacteria</taxon>
        <taxon>Pseudomonadati</taxon>
        <taxon>Spirochaetota</taxon>
        <taxon>Spirochaetia</taxon>
        <taxon>Spirochaetales</taxon>
        <taxon>Breznakiellaceae</taxon>
        <taxon>Breznakiella</taxon>
    </lineage>
</organism>
<dbReference type="PANTHER" id="PTHR43280">
    <property type="entry name" value="ARAC-FAMILY TRANSCRIPTIONAL REGULATOR"/>
    <property type="match status" value="1"/>
</dbReference>
<keyword evidence="4" id="KW-0597">Phosphoprotein</keyword>
<dbReference type="InterPro" id="IPR009057">
    <property type="entry name" value="Homeodomain-like_sf"/>
</dbReference>
<dbReference type="SMART" id="SM00448">
    <property type="entry name" value="REC"/>
    <property type="match status" value="1"/>
</dbReference>
<dbReference type="Gene3D" id="3.40.50.2300">
    <property type="match status" value="1"/>
</dbReference>
<keyword evidence="1" id="KW-0805">Transcription regulation</keyword>
<dbReference type="PROSITE" id="PS50110">
    <property type="entry name" value="RESPONSE_REGULATORY"/>
    <property type="match status" value="1"/>
</dbReference>
<dbReference type="SUPFAM" id="SSF46689">
    <property type="entry name" value="Homeodomain-like"/>
    <property type="match status" value="2"/>
</dbReference>
<feature type="domain" description="HTH araC/xylS-type" evidence="5">
    <location>
        <begin position="385"/>
        <end position="483"/>
    </location>
</feature>
<sequence length="496" mass="57123">MYRVLIVDDEEPVLDSYEFMITSTDDFAVAGKARSGYESLKLIYELEPDLVLMDINIPGMDGIQVISEVYRKFPSMVFVLSTAYERFDLARRAIPLGIFAYLVKPVSKKTFLNTLDSVREELHSRTAGSIPSATGEDERRFLQKTIWKEMGRNDWEQFRDRFSFPSDKVTVCLIDLEGDPEKWCPSIFEKLSYRHSCRFDTMLNRGLFLIFGDIRRDDLEKRIEAILTETLPKDSFRSYGLGGLYPGEDLYRSCGEALEDLQRKRNLADVQMRERLRIIQLRRKMGIASPEDLTALFNTLWEEVFSVHDFTVAKAKMASVFLFLIDDYSGCYSGHSEELPPLNPHEDSMGISSLEEWETWALRSFDYIVRISSLRRSDRFPPPLAKALEFIHGHYTEGIQLSSAAEAANVSAAYLSRLFAEHLGTSFIDYITELRVEQAERLIRETKMNIKEVSFAVGYQDPNYFSKIFRRATGLPPTLYAAEKRDYSDSRGEECV</sequence>
<gene>
    <name evidence="7" type="ORF">JFL75_08930</name>
</gene>
<evidence type="ECO:0000256" key="1">
    <source>
        <dbReference type="ARBA" id="ARBA00023015"/>
    </source>
</evidence>
<dbReference type="Gene3D" id="1.10.10.60">
    <property type="entry name" value="Homeodomain-like"/>
    <property type="match status" value="2"/>
</dbReference>
<dbReference type="GO" id="GO:0003700">
    <property type="term" value="F:DNA-binding transcription factor activity"/>
    <property type="evidence" value="ECO:0007669"/>
    <property type="project" value="InterPro"/>
</dbReference>
<dbReference type="KEGG" id="bhc:JFL75_08930"/>
<keyword evidence="3" id="KW-0804">Transcription</keyword>
<dbReference type="InterPro" id="IPR018060">
    <property type="entry name" value="HTH_AraC"/>
</dbReference>
<accession>A0A7T7XRF2</accession>
<dbReference type="GO" id="GO:0043565">
    <property type="term" value="F:sequence-specific DNA binding"/>
    <property type="evidence" value="ECO:0007669"/>
    <property type="project" value="InterPro"/>
</dbReference>
<evidence type="ECO:0000313" key="7">
    <source>
        <dbReference type="EMBL" id="QQO11023.1"/>
    </source>
</evidence>
<evidence type="ECO:0000256" key="4">
    <source>
        <dbReference type="PROSITE-ProRule" id="PRU00169"/>
    </source>
</evidence>
<dbReference type="AlphaFoldDB" id="A0A7T7XRF2"/>
<dbReference type="PROSITE" id="PS00041">
    <property type="entry name" value="HTH_ARAC_FAMILY_1"/>
    <property type="match status" value="1"/>
</dbReference>
<dbReference type="InterPro" id="IPR001789">
    <property type="entry name" value="Sig_transdc_resp-reg_receiver"/>
</dbReference>
<evidence type="ECO:0000259" key="6">
    <source>
        <dbReference type="PROSITE" id="PS50110"/>
    </source>
</evidence>
<evidence type="ECO:0000313" key="8">
    <source>
        <dbReference type="Proteomes" id="UP000595917"/>
    </source>
</evidence>
<dbReference type="GO" id="GO:0000160">
    <property type="term" value="P:phosphorelay signal transduction system"/>
    <property type="evidence" value="ECO:0007669"/>
    <property type="project" value="InterPro"/>
</dbReference>
<name>A0A7T7XRF2_9SPIR</name>
<dbReference type="SMART" id="SM00342">
    <property type="entry name" value="HTH_ARAC"/>
    <property type="match status" value="1"/>
</dbReference>
<keyword evidence="8" id="KW-1185">Reference proteome</keyword>
<evidence type="ECO:0000259" key="5">
    <source>
        <dbReference type="PROSITE" id="PS01124"/>
    </source>
</evidence>
<dbReference type="CDD" id="cd17536">
    <property type="entry name" value="REC_YesN-like"/>
    <property type="match status" value="1"/>
</dbReference>
<protein>
    <submittedName>
        <fullName evidence="7">Helix-turn-helix domain-containing protein</fullName>
    </submittedName>
</protein>
<dbReference type="Pfam" id="PF12833">
    <property type="entry name" value="HTH_18"/>
    <property type="match status" value="1"/>
</dbReference>
<dbReference type="InterPro" id="IPR011006">
    <property type="entry name" value="CheY-like_superfamily"/>
</dbReference>
<dbReference type="InterPro" id="IPR018062">
    <property type="entry name" value="HTH_AraC-typ_CS"/>
</dbReference>
<dbReference type="PANTHER" id="PTHR43280:SF2">
    <property type="entry name" value="HTH-TYPE TRANSCRIPTIONAL REGULATOR EXSA"/>
    <property type="match status" value="1"/>
</dbReference>
<dbReference type="PROSITE" id="PS01124">
    <property type="entry name" value="HTH_ARAC_FAMILY_2"/>
    <property type="match status" value="1"/>
</dbReference>
<dbReference type="EMBL" id="CP067089">
    <property type="protein sequence ID" value="QQO11023.1"/>
    <property type="molecule type" value="Genomic_DNA"/>
</dbReference>
<dbReference type="RefSeq" id="WP_215628332.1">
    <property type="nucleotide sequence ID" value="NZ_CP067089.2"/>
</dbReference>
<dbReference type="SUPFAM" id="SSF52172">
    <property type="entry name" value="CheY-like"/>
    <property type="match status" value="1"/>
</dbReference>
<feature type="modified residue" description="4-aspartylphosphate" evidence="4">
    <location>
        <position position="54"/>
    </location>
</feature>
<dbReference type="Pfam" id="PF00072">
    <property type="entry name" value="Response_reg"/>
    <property type="match status" value="1"/>
</dbReference>
<proteinExistence type="predicted"/>
<feature type="domain" description="Response regulatory" evidence="6">
    <location>
        <begin position="3"/>
        <end position="119"/>
    </location>
</feature>
<dbReference type="Proteomes" id="UP000595917">
    <property type="component" value="Chromosome"/>
</dbReference>
<evidence type="ECO:0000256" key="2">
    <source>
        <dbReference type="ARBA" id="ARBA00023125"/>
    </source>
</evidence>